<evidence type="ECO:0000313" key="5">
    <source>
        <dbReference type="Proteomes" id="UP000248764"/>
    </source>
</evidence>
<evidence type="ECO:0000256" key="2">
    <source>
        <dbReference type="SAM" id="SignalP"/>
    </source>
</evidence>
<sequence length="121" mass="12374">MTAMSRRLPAALAAALTAVAALAGCSALSDRTVPRSDLENAVQQLMEEQSGQQVESVSCDGDLAGEVDASVHCTATVDGEPVGLTVTTTDVDGNDVRYEVRNDTATPTQPATEPAPSPSAT</sequence>
<protein>
    <recommendedName>
        <fullName evidence="3">DUF4333 domain-containing protein</fullName>
    </recommendedName>
</protein>
<feature type="domain" description="DUF4333" evidence="3">
    <location>
        <begin position="21"/>
        <end position="93"/>
    </location>
</feature>
<feature type="region of interest" description="Disordered" evidence="1">
    <location>
        <begin position="100"/>
        <end position="121"/>
    </location>
</feature>
<organism evidence="4 5">
    <name type="scientific">Jiangella anatolica</name>
    <dbReference type="NCBI Taxonomy" id="2670374"/>
    <lineage>
        <taxon>Bacteria</taxon>
        <taxon>Bacillati</taxon>
        <taxon>Actinomycetota</taxon>
        <taxon>Actinomycetes</taxon>
        <taxon>Jiangellales</taxon>
        <taxon>Jiangellaceae</taxon>
        <taxon>Jiangella</taxon>
    </lineage>
</organism>
<proteinExistence type="predicted"/>
<dbReference type="PROSITE" id="PS51257">
    <property type="entry name" value="PROKAR_LIPOPROTEIN"/>
    <property type="match status" value="1"/>
</dbReference>
<keyword evidence="5" id="KW-1185">Reference proteome</keyword>
<evidence type="ECO:0000313" key="4">
    <source>
        <dbReference type="EMBL" id="PZF84025.1"/>
    </source>
</evidence>
<dbReference type="Pfam" id="PF14230">
    <property type="entry name" value="DUF4333"/>
    <property type="match status" value="1"/>
</dbReference>
<dbReference type="AlphaFoldDB" id="A0A2W2B9Q2"/>
<feature type="signal peptide" evidence="2">
    <location>
        <begin position="1"/>
        <end position="23"/>
    </location>
</feature>
<dbReference type="EMBL" id="POTW01000019">
    <property type="protein sequence ID" value="PZF84025.1"/>
    <property type="molecule type" value="Genomic_DNA"/>
</dbReference>
<dbReference type="Proteomes" id="UP000248764">
    <property type="component" value="Unassembled WGS sequence"/>
</dbReference>
<evidence type="ECO:0000259" key="3">
    <source>
        <dbReference type="Pfam" id="PF14230"/>
    </source>
</evidence>
<accession>A0A2W2B9Q2</accession>
<dbReference type="InterPro" id="IPR025637">
    <property type="entry name" value="DUF4333"/>
</dbReference>
<reference evidence="4 5" key="1">
    <citation type="submission" date="2018-01" db="EMBL/GenBank/DDBJ databases">
        <title>Draft genome sequence of Jiangella sp. GTF31.</title>
        <authorList>
            <person name="Sahin N."/>
            <person name="Ay H."/>
            <person name="Saygin H."/>
        </authorList>
    </citation>
    <scope>NUCLEOTIDE SEQUENCE [LARGE SCALE GENOMIC DNA]</scope>
    <source>
        <strain evidence="4 5">GTF31</strain>
    </source>
</reference>
<gene>
    <name evidence="4" type="ORF">C1I92_10280</name>
</gene>
<comment type="caution">
    <text evidence="4">The sequence shown here is derived from an EMBL/GenBank/DDBJ whole genome shotgun (WGS) entry which is preliminary data.</text>
</comment>
<name>A0A2W2B9Q2_9ACTN</name>
<feature type="chain" id="PRO_5016075980" description="DUF4333 domain-containing protein" evidence="2">
    <location>
        <begin position="24"/>
        <end position="121"/>
    </location>
</feature>
<keyword evidence="2" id="KW-0732">Signal</keyword>
<evidence type="ECO:0000256" key="1">
    <source>
        <dbReference type="SAM" id="MobiDB-lite"/>
    </source>
</evidence>